<name>A0ABF7QKA4_RHILW</name>
<organism evidence="1 2">
    <name type="scientific">Rhizobium leguminosarum bv. trifolii (strain WSM2304)</name>
    <dbReference type="NCBI Taxonomy" id="395492"/>
    <lineage>
        <taxon>Bacteria</taxon>
        <taxon>Pseudomonadati</taxon>
        <taxon>Pseudomonadota</taxon>
        <taxon>Alphaproteobacteria</taxon>
        <taxon>Hyphomicrobiales</taxon>
        <taxon>Rhizobiaceae</taxon>
        <taxon>Rhizobium/Agrobacterium group</taxon>
        <taxon>Rhizobium</taxon>
    </lineage>
</organism>
<gene>
    <name evidence="1" type="ordered locus">Rleg2_1122</name>
</gene>
<accession>A0ABF7QKA4</accession>
<keyword evidence="2" id="KW-1185">Reference proteome</keyword>
<dbReference type="AlphaFoldDB" id="A0ABF7QKA4"/>
<evidence type="ECO:0000313" key="1">
    <source>
        <dbReference type="EMBL" id="ACI54416.1"/>
    </source>
</evidence>
<dbReference type="KEGG" id="rlt:Rleg2_1122"/>
<dbReference type="RefSeq" id="WP_012557218.1">
    <property type="nucleotide sequence ID" value="NC_011369.1"/>
</dbReference>
<dbReference type="EMBL" id="CP001191">
    <property type="protein sequence ID" value="ACI54416.1"/>
    <property type="molecule type" value="Genomic_DNA"/>
</dbReference>
<reference evidence="1 2" key="1">
    <citation type="journal article" date="2010" name="Stand. Genomic Sci.">
        <title>Complete genome sequence of Rhizobium leguminosarum bv trifolii strain WSM2304, an effective microsymbiont of the South American clover Trifolium polymorphum.</title>
        <authorList>
            <person name="Reeve W."/>
            <person name="O'Hara G."/>
            <person name="Chain P."/>
            <person name="Ardley J."/>
            <person name="Brau L."/>
            <person name="Nandesena K."/>
            <person name="Tiwari R."/>
            <person name="Malfatti S."/>
            <person name="Kiss H."/>
            <person name="Lapidus A."/>
            <person name="Copeland A."/>
            <person name="Nolan M."/>
            <person name="Land M."/>
            <person name="Ivanova N."/>
            <person name="Mavromatis K."/>
            <person name="Markowitz V."/>
            <person name="Kyrpides N."/>
            <person name="Melino V."/>
            <person name="Denton M."/>
            <person name="Yates R."/>
            <person name="Howieson J."/>
        </authorList>
    </citation>
    <scope>NUCLEOTIDE SEQUENCE [LARGE SCALE GENOMIC DNA]</scope>
    <source>
        <strain evidence="1 2">WSM2304</strain>
    </source>
</reference>
<proteinExistence type="predicted"/>
<dbReference type="Proteomes" id="UP000008330">
    <property type="component" value="Chromosome"/>
</dbReference>
<sequence length="77" mass="8849">MRTILLLLSVLLNVWMGLAIIRLENYRYAVQLGMCADWDKATGTGVSASRDACLNSQQTRTSPWWHIYYALSDTIRR</sequence>
<evidence type="ECO:0008006" key="3">
    <source>
        <dbReference type="Google" id="ProtNLM"/>
    </source>
</evidence>
<protein>
    <recommendedName>
        <fullName evidence="3">Transmembrane protein</fullName>
    </recommendedName>
</protein>
<evidence type="ECO:0000313" key="2">
    <source>
        <dbReference type="Proteomes" id="UP000008330"/>
    </source>
</evidence>